<reference evidence="11" key="1">
    <citation type="submission" date="2020-05" db="UniProtKB">
        <authorList>
            <consortium name="EnsemblMetazoa"/>
        </authorList>
    </citation>
    <scope>IDENTIFICATION</scope>
    <source>
        <strain evidence="11">SANGQUA</strain>
    </source>
</reference>
<dbReference type="InterPro" id="IPR013106">
    <property type="entry name" value="Ig_V-set"/>
</dbReference>
<evidence type="ECO:0000313" key="12">
    <source>
        <dbReference type="Proteomes" id="UP000076407"/>
    </source>
</evidence>
<dbReference type="Pfam" id="PF07679">
    <property type="entry name" value="I-set"/>
    <property type="match status" value="1"/>
</dbReference>
<feature type="domain" description="Ig-like" evidence="10">
    <location>
        <begin position="301"/>
        <end position="392"/>
    </location>
</feature>
<dbReference type="Pfam" id="PF07686">
    <property type="entry name" value="V-set"/>
    <property type="match status" value="1"/>
</dbReference>
<proteinExistence type="predicted"/>
<keyword evidence="5 9" id="KW-0472">Membrane</keyword>
<dbReference type="FunFam" id="2.60.40.10:FF:000328">
    <property type="entry name" value="CLUMA_CG000981, isoform A"/>
    <property type="match status" value="1"/>
</dbReference>
<keyword evidence="12" id="KW-1185">Reference proteome</keyword>
<accession>A0A182XIW9</accession>
<evidence type="ECO:0000256" key="5">
    <source>
        <dbReference type="ARBA" id="ARBA00023136"/>
    </source>
</evidence>
<dbReference type="SMART" id="SM00408">
    <property type="entry name" value="IGc2"/>
    <property type="match status" value="3"/>
</dbReference>
<dbReference type="SMART" id="SM00409">
    <property type="entry name" value="IG"/>
    <property type="match status" value="3"/>
</dbReference>
<dbReference type="InterPro" id="IPR007110">
    <property type="entry name" value="Ig-like_dom"/>
</dbReference>
<keyword evidence="7" id="KW-0325">Glycoprotein</keyword>
<evidence type="ECO:0000256" key="3">
    <source>
        <dbReference type="ARBA" id="ARBA00022729"/>
    </source>
</evidence>
<keyword evidence="3" id="KW-0732">Signal</keyword>
<evidence type="ECO:0000256" key="8">
    <source>
        <dbReference type="ARBA" id="ARBA00023319"/>
    </source>
</evidence>
<dbReference type="InterPro" id="IPR036179">
    <property type="entry name" value="Ig-like_dom_sf"/>
</dbReference>
<feature type="domain" description="Ig-like" evidence="10">
    <location>
        <begin position="97"/>
        <end position="198"/>
    </location>
</feature>
<dbReference type="Pfam" id="PF13927">
    <property type="entry name" value="Ig_3"/>
    <property type="match status" value="1"/>
</dbReference>
<dbReference type="PROSITE" id="PS50835">
    <property type="entry name" value="IG_LIKE"/>
    <property type="match status" value="3"/>
</dbReference>
<keyword evidence="4" id="KW-0677">Repeat</keyword>
<dbReference type="Gene3D" id="2.60.40.10">
    <property type="entry name" value="Immunoglobulins"/>
    <property type="match status" value="3"/>
</dbReference>
<feature type="transmembrane region" description="Helical" evidence="9">
    <location>
        <begin position="67"/>
        <end position="86"/>
    </location>
</feature>
<sequence>ERVCFPKYLRHRSCRIAKSSIRLHHPAEEGRQQNPTKRITHAYNNLFSSAQCLAPCRTVRSPLPRMWLLRMNLLLIITLLSVALTLSNAQQASTASPSIVFISPEQIKDIGEQVTLNCSIANVKNYIVGWQKSNRDRTKESNIISLGVQLAVTEDRFRLNFTKENNAANYVLEIHDIVNTDAGLYECQIQVNSTSKITKTVELQVRHPPMLLENQHTNTLTKAEGEDAQLVCRAEGYPRPTISWRREYNAILPIGGQTFTGNELRLNGLRREDRGTYYCTADNGVGRADTKTITLEVEFAPVIRVPRPKVAQALDYDIEVECVVQAFPAPAISWYRDGKQIHNGGSYSISQIGSPDDVTTSVVKIHSVAAEHYGDYVCKATNKVGQAEARLNLFEQNVPNINYSGLKWTNDGTSTRKVVLGHMLIVVTTLLLATLL</sequence>
<evidence type="ECO:0000256" key="1">
    <source>
        <dbReference type="ARBA" id="ARBA00004236"/>
    </source>
</evidence>
<comment type="subcellular location">
    <subcellularLocation>
        <location evidence="1">Cell membrane</location>
    </subcellularLocation>
</comment>
<dbReference type="Proteomes" id="UP000076407">
    <property type="component" value="Unassembled WGS sequence"/>
</dbReference>
<dbReference type="PANTHER" id="PTHR12231:SF220">
    <property type="entry name" value="LACHESIN"/>
    <property type="match status" value="1"/>
</dbReference>
<dbReference type="PANTHER" id="PTHR12231">
    <property type="entry name" value="CTX-RELATED TYPE I TRANSMEMBRANE PROTEIN"/>
    <property type="match status" value="1"/>
</dbReference>
<evidence type="ECO:0000259" key="10">
    <source>
        <dbReference type="PROSITE" id="PS50835"/>
    </source>
</evidence>
<evidence type="ECO:0000256" key="7">
    <source>
        <dbReference type="ARBA" id="ARBA00023180"/>
    </source>
</evidence>
<dbReference type="AlphaFoldDB" id="A0A182XIW9"/>
<feature type="domain" description="Ig-like" evidence="10">
    <location>
        <begin position="209"/>
        <end position="294"/>
    </location>
</feature>
<dbReference type="GO" id="GO:0005886">
    <property type="term" value="C:plasma membrane"/>
    <property type="evidence" value="ECO:0007669"/>
    <property type="project" value="UniProtKB-SubCell"/>
</dbReference>
<dbReference type="VEuPathDB" id="VectorBase:AQUA009803"/>
<keyword evidence="9" id="KW-0812">Transmembrane</keyword>
<keyword evidence="6" id="KW-1015">Disulfide bond</keyword>
<evidence type="ECO:0000256" key="4">
    <source>
        <dbReference type="ARBA" id="ARBA00022737"/>
    </source>
</evidence>
<name>A0A182XIW9_ANOQN</name>
<keyword evidence="2" id="KW-1003">Cell membrane</keyword>
<dbReference type="InterPro" id="IPR013783">
    <property type="entry name" value="Ig-like_fold"/>
</dbReference>
<dbReference type="STRING" id="34691.A0A182XIW9"/>
<dbReference type="EnsemblMetazoa" id="AQUA009803-RA">
    <property type="protein sequence ID" value="AQUA009803-PA"/>
    <property type="gene ID" value="AQUA009803"/>
</dbReference>
<dbReference type="InterPro" id="IPR003598">
    <property type="entry name" value="Ig_sub2"/>
</dbReference>
<dbReference type="InterPro" id="IPR051170">
    <property type="entry name" value="Neural/epithelial_adhesion"/>
</dbReference>
<evidence type="ECO:0000256" key="2">
    <source>
        <dbReference type="ARBA" id="ARBA00022475"/>
    </source>
</evidence>
<evidence type="ECO:0000313" key="11">
    <source>
        <dbReference type="EnsemblMetazoa" id="AQUA009803-PA"/>
    </source>
</evidence>
<dbReference type="InterPro" id="IPR013098">
    <property type="entry name" value="Ig_I-set"/>
</dbReference>
<keyword evidence="9" id="KW-1133">Transmembrane helix</keyword>
<dbReference type="InterPro" id="IPR003599">
    <property type="entry name" value="Ig_sub"/>
</dbReference>
<dbReference type="GO" id="GO:0043005">
    <property type="term" value="C:neuron projection"/>
    <property type="evidence" value="ECO:0007669"/>
    <property type="project" value="TreeGrafter"/>
</dbReference>
<dbReference type="SUPFAM" id="SSF48726">
    <property type="entry name" value="Immunoglobulin"/>
    <property type="match status" value="3"/>
</dbReference>
<organism evidence="11 12">
    <name type="scientific">Anopheles quadriannulatus</name>
    <name type="common">Mosquito</name>
    <dbReference type="NCBI Taxonomy" id="34691"/>
    <lineage>
        <taxon>Eukaryota</taxon>
        <taxon>Metazoa</taxon>
        <taxon>Ecdysozoa</taxon>
        <taxon>Arthropoda</taxon>
        <taxon>Hexapoda</taxon>
        <taxon>Insecta</taxon>
        <taxon>Pterygota</taxon>
        <taxon>Neoptera</taxon>
        <taxon>Endopterygota</taxon>
        <taxon>Diptera</taxon>
        <taxon>Nematocera</taxon>
        <taxon>Culicoidea</taxon>
        <taxon>Culicidae</taxon>
        <taxon>Anophelinae</taxon>
        <taxon>Anopheles</taxon>
    </lineage>
</organism>
<evidence type="ECO:0000256" key="6">
    <source>
        <dbReference type="ARBA" id="ARBA00023157"/>
    </source>
</evidence>
<dbReference type="FunFam" id="2.60.40.10:FF:000107">
    <property type="entry name" value="Myosin, light chain kinase a"/>
    <property type="match status" value="1"/>
</dbReference>
<protein>
    <recommendedName>
        <fullName evidence="10">Ig-like domain-containing protein</fullName>
    </recommendedName>
</protein>
<evidence type="ECO:0000256" key="9">
    <source>
        <dbReference type="SAM" id="Phobius"/>
    </source>
</evidence>
<keyword evidence="8" id="KW-0393">Immunoglobulin domain</keyword>